<proteinExistence type="predicted"/>
<dbReference type="PANTHER" id="PTHR32309">
    <property type="entry name" value="TYROSINE-PROTEIN KINASE"/>
    <property type="match status" value="1"/>
</dbReference>
<feature type="compositionally biased region" description="Basic residues" evidence="7">
    <location>
        <begin position="62"/>
        <end position="81"/>
    </location>
</feature>
<dbReference type="GO" id="GO:0005886">
    <property type="term" value="C:plasma membrane"/>
    <property type="evidence" value="ECO:0007669"/>
    <property type="project" value="UniProtKB-SubCell"/>
</dbReference>
<feature type="region of interest" description="Disordered" evidence="7">
    <location>
        <begin position="236"/>
        <end position="257"/>
    </location>
</feature>
<evidence type="ECO:0000256" key="1">
    <source>
        <dbReference type="ARBA" id="ARBA00004651"/>
    </source>
</evidence>
<evidence type="ECO:0000313" key="10">
    <source>
        <dbReference type="EMBL" id="PTQ09978.1"/>
    </source>
</evidence>
<evidence type="ECO:0000313" key="11">
    <source>
        <dbReference type="Proteomes" id="UP000244162"/>
    </source>
</evidence>
<gene>
    <name evidence="10" type="ORF">CLG96_12565</name>
</gene>
<evidence type="ECO:0000256" key="2">
    <source>
        <dbReference type="ARBA" id="ARBA00022475"/>
    </source>
</evidence>
<dbReference type="InterPro" id="IPR003856">
    <property type="entry name" value="LPS_length_determ_N"/>
</dbReference>
<keyword evidence="4 8" id="KW-1133">Transmembrane helix</keyword>
<dbReference type="InterPro" id="IPR027417">
    <property type="entry name" value="P-loop_NTPase"/>
</dbReference>
<dbReference type="AlphaFoldDB" id="A0A2T5FW21"/>
<keyword evidence="5 8" id="KW-0472">Membrane</keyword>
<keyword evidence="2" id="KW-1003">Cell membrane</keyword>
<reference evidence="10 11" key="1">
    <citation type="submission" date="2017-09" db="EMBL/GenBank/DDBJ databases">
        <title>Sphingomonas panjinensis sp.nov., isolated from oil-contaminated soil.</title>
        <authorList>
            <person name="Wang L."/>
            <person name="Chen L."/>
        </authorList>
    </citation>
    <scope>NUCLEOTIDE SEQUENCE [LARGE SCALE GENOMIC DNA]</scope>
    <source>
        <strain evidence="10 11">FW-11</strain>
    </source>
</reference>
<comment type="subcellular location">
    <subcellularLocation>
        <location evidence="1">Cell membrane</location>
        <topology evidence="1">Multi-pass membrane protein</topology>
    </subcellularLocation>
</comment>
<organism evidence="10 11">
    <name type="scientific">Sphingomonas oleivorans</name>
    <dbReference type="NCBI Taxonomy" id="1735121"/>
    <lineage>
        <taxon>Bacteria</taxon>
        <taxon>Pseudomonadati</taxon>
        <taxon>Pseudomonadota</taxon>
        <taxon>Alphaproteobacteria</taxon>
        <taxon>Sphingomonadales</taxon>
        <taxon>Sphingomonadaceae</taxon>
        <taxon>Sphingomonas</taxon>
    </lineage>
</organism>
<feature type="compositionally biased region" description="Basic and acidic residues" evidence="7">
    <location>
        <begin position="172"/>
        <end position="181"/>
    </location>
</feature>
<evidence type="ECO:0000256" key="4">
    <source>
        <dbReference type="ARBA" id="ARBA00022989"/>
    </source>
</evidence>
<dbReference type="InterPro" id="IPR050445">
    <property type="entry name" value="Bact_polysacc_biosynth/exp"/>
</dbReference>
<feature type="domain" description="Polysaccharide chain length determinant N-terminal" evidence="9">
    <location>
        <begin position="380"/>
        <end position="472"/>
    </location>
</feature>
<dbReference type="Pfam" id="PF02706">
    <property type="entry name" value="Wzz"/>
    <property type="match status" value="1"/>
</dbReference>
<protein>
    <recommendedName>
        <fullName evidence="9">Polysaccharide chain length determinant N-terminal domain-containing protein</fullName>
    </recommendedName>
</protein>
<keyword evidence="3 8" id="KW-0812">Transmembrane</keyword>
<feature type="compositionally biased region" description="Basic and acidic residues" evidence="7">
    <location>
        <begin position="9"/>
        <end position="46"/>
    </location>
</feature>
<keyword evidence="6" id="KW-0175">Coiled coil</keyword>
<evidence type="ECO:0000256" key="3">
    <source>
        <dbReference type="ARBA" id="ARBA00022692"/>
    </source>
</evidence>
<evidence type="ECO:0000256" key="7">
    <source>
        <dbReference type="SAM" id="MobiDB-lite"/>
    </source>
</evidence>
<feature type="coiled-coil region" evidence="6">
    <location>
        <begin position="636"/>
        <end position="755"/>
    </location>
</feature>
<dbReference type="PANTHER" id="PTHR32309:SF31">
    <property type="entry name" value="CAPSULAR EXOPOLYSACCHARIDE FAMILY"/>
    <property type="match status" value="1"/>
</dbReference>
<evidence type="ECO:0000256" key="5">
    <source>
        <dbReference type="ARBA" id="ARBA00023136"/>
    </source>
</evidence>
<accession>A0A2T5FW21</accession>
<feature type="region of interest" description="Disordered" evidence="7">
    <location>
        <begin position="1"/>
        <end position="108"/>
    </location>
</feature>
<dbReference type="Proteomes" id="UP000244162">
    <property type="component" value="Unassembled WGS sequence"/>
</dbReference>
<feature type="region of interest" description="Disordered" evidence="7">
    <location>
        <begin position="172"/>
        <end position="204"/>
    </location>
</feature>
<feature type="compositionally biased region" description="Basic residues" evidence="7">
    <location>
        <begin position="182"/>
        <end position="191"/>
    </location>
</feature>
<keyword evidence="11" id="KW-1185">Reference proteome</keyword>
<dbReference type="Gene3D" id="3.40.50.300">
    <property type="entry name" value="P-loop containing nucleotide triphosphate hydrolases"/>
    <property type="match status" value="1"/>
</dbReference>
<sequence length="1056" mass="118288">MARIGRRHDRADAEHDGGNEHREPVGDAEFAHLQRRREPAEDKDGQRQQPRLPQLDDEQRPRARPQARQRLGRHVGRRLAVRHAAPFPRDQGNAQQAAQREGAAISEQQPVEIVRAQHQRAERQHRHQRIHHKLRHRPAIEPDQQIGAGKGQIVERDDQRGETQRAFELRVAEQQMRDRPGRQRQKQRHQQARAQYGCRPHNRLAPGGDALSHGELRRDMAGQRLFQPHTRECGREMNDAQAQEETAGRITPQQPRRKRIEAELAHRLQCPRGKRQDDPQASLRQGGDDLRQQLRIHAGAAGAAGKAPYHHHSIAMTSLVSGPPRGLRRNDLFTTPWNRRRIARHGAIERSSRPGVSQIVEFGGGQTAEATSGRAMNGALSLRDILVQAFYNRWIIATCLLFGLFVGLLGAVLSPSYFTAESLLLIRTDAGMAPQSIAAPGEAPSADAVKRILESDIRILQSEPVLRATIERLGIVPATGEESGRRTVRAVEEFRRKLHVTVQPDTNIIRIAYENRDRATAIRAVAMLVQVYGDQRSGAYLNKAGQAQEREIRRYADDLRSIETQIQDVRAHADVLDIRQDIELASNRLDGLGLRASQSRERLSAVEAELAAAAGELSRTPAQVLDSRESTNARANDEARNTLLRLKLDRQHLLEQYTPEWPGLRELDRRIAAAEEQLTANGEARSMSERFVRNPIVDQLRGRMAALRMERQALLRQLADLDRQMREAGGKAGQLRTADQELRDLQRTRDVIENIYRQLSLSQAGTKLQNDTVDDSSSSVRIVQPATAPTRPSSQAITFLIAGILLGIVGAVIASGVATLIRQVFITPREAERALRLPALADVPRDQSNFRKEAGRAAVQPLTSYLMDGMIDDRPLKIVRIAGTDPDERSGLALAIARCMAGHHRQGTLLLDLSREGHLRQPLSEERATGHIPLGGTDVPLAESEIELLWMIVEGGQAALRDSRIGLADLRSFMDHARAVFDRIVIIGDDDDRGQYLTRRNYRLADANLLIVRAERTRAPAIQQLRDTILAAGGDLLGFVYTGRKYHIPGRIYRWL</sequence>
<dbReference type="EMBL" id="NWBU01000010">
    <property type="protein sequence ID" value="PTQ09978.1"/>
    <property type="molecule type" value="Genomic_DNA"/>
</dbReference>
<name>A0A2T5FW21_9SPHN</name>
<evidence type="ECO:0000256" key="8">
    <source>
        <dbReference type="SAM" id="Phobius"/>
    </source>
</evidence>
<evidence type="ECO:0000256" key="6">
    <source>
        <dbReference type="SAM" id="Coils"/>
    </source>
</evidence>
<feature type="transmembrane region" description="Helical" evidence="8">
    <location>
        <begin position="394"/>
        <end position="418"/>
    </location>
</feature>
<comment type="caution">
    <text evidence="10">The sequence shown here is derived from an EMBL/GenBank/DDBJ whole genome shotgun (WGS) entry which is preliminary data.</text>
</comment>
<evidence type="ECO:0000259" key="9">
    <source>
        <dbReference type="Pfam" id="PF02706"/>
    </source>
</evidence>
<feature type="transmembrane region" description="Helical" evidence="8">
    <location>
        <begin position="797"/>
        <end position="821"/>
    </location>
</feature>